<comment type="caution">
    <text evidence="1">The sequence shown here is derived from an EMBL/GenBank/DDBJ whole genome shotgun (WGS) entry which is preliminary data.</text>
</comment>
<keyword evidence="2" id="KW-1185">Reference proteome</keyword>
<evidence type="ECO:0000313" key="1">
    <source>
        <dbReference type="EMBL" id="KAJ5363881.1"/>
    </source>
</evidence>
<dbReference type="EMBL" id="JAPZBS010000008">
    <property type="protein sequence ID" value="KAJ5363881.1"/>
    <property type="molecule type" value="Genomic_DNA"/>
</dbReference>
<dbReference type="InterPro" id="IPR043047">
    <property type="entry name" value="Hri1_N_sf"/>
</dbReference>
<dbReference type="Gene3D" id="2.40.128.320">
    <property type="entry name" value="Protein HRI1, N-terminal domain"/>
    <property type="match status" value="1"/>
</dbReference>
<dbReference type="GeneID" id="81441687"/>
<dbReference type="OrthoDB" id="4045395at2759"/>
<reference evidence="1" key="2">
    <citation type="journal article" date="2023" name="IMA Fungus">
        <title>Comparative genomic study of the Penicillium genus elucidates a diverse pangenome and 15 lateral gene transfer events.</title>
        <authorList>
            <person name="Petersen C."/>
            <person name="Sorensen T."/>
            <person name="Nielsen M.R."/>
            <person name="Sondergaard T.E."/>
            <person name="Sorensen J.L."/>
            <person name="Fitzpatrick D.A."/>
            <person name="Frisvad J.C."/>
            <person name="Nielsen K.L."/>
        </authorList>
    </citation>
    <scope>NUCLEOTIDE SEQUENCE</scope>
    <source>
        <strain evidence="1">IBT 29864</strain>
    </source>
</reference>
<name>A0A9W9V2L0_9EURO</name>
<dbReference type="Pfam" id="PF16815">
    <property type="entry name" value="HRI1"/>
    <property type="match status" value="1"/>
</dbReference>
<dbReference type="RefSeq" id="XP_056551508.1">
    <property type="nucleotide sequence ID" value="XM_056702508.1"/>
</dbReference>
<accession>A0A9W9V2L0</accession>
<sequence>MSNTGNPTNSSCRFSTRISLRWLPEPAHETTDTIVMSVKDWYLDLRMDKQTGEIDWAIAGQRLIESQEPLRVSFTHELDSHDAFESADCGTFVTLPNGDDLETGSMPRPDLPGAPETDYEEIWRELPFKEGPEGPGKGMSWVLESDDGELGEGKVSVTKTFLGRIWGTYLALQQTQTHIRERSPSGDWVVRKKGADVSARREEWSSASSWEDRYVVGPAGKALPSLGNGLEGEGKGPWRVVGEKVIVQGRGYIVRAFEEI</sequence>
<dbReference type="InterPro" id="IPR031818">
    <property type="entry name" value="Hri1"/>
</dbReference>
<dbReference type="Proteomes" id="UP001147782">
    <property type="component" value="Unassembled WGS sequence"/>
</dbReference>
<organism evidence="1 2">
    <name type="scientific">Penicillium cataractarum</name>
    <dbReference type="NCBI Taxonomy" id="2100454"/>
    <lineage>
        <taxon>Eukaryota</taxon>
        <taxon>Fungi</taxon>
        <taxon>Dikarya</taxon>
        <taxon>Ascomycota</taxon>
        <taxon>Pezizomycotina</taxon>
        <taxon>Eurotiomycetes</taxon>
        <taxon>Eurotiomycetidae</taxon>
        <taxon>Eurotiales</taxon>
        <taxon>Aspergillaceae</taxon>
        <taxon>Penicillium</taxon>
    </lineage>
</organism>
<proteinExistence type="predicted"/>
<reference evidence="1" key="1">
    <citation type="submission" date="2022-11" db="EMBL/GenBank/DDBJ databases">
        <authorList>
            <person name="Petersen C."/>
        </authorList>
    </citation>
    <scope>NUCLEOTIDE SEQUENCE</scope>
    <source>
        <strain evidence="1">IBT 29864</strain>
    </source>
</reference>
<dbReference type="AlphaFoldDB" id="A0A9W9V2L0"/>
<evidence type="ECO:0008006" key="3">
    <source>
        <dbReference type="Google" id="ProtNLM"/>
    </source>
</evidence>
<protein>
    <recommendedName>
        <fullName evidence="3">Protein HRI1</fullName>
    </recommendedName>
</protein>
<dbReference type="CDD" id="cd11693">
    <property type="entry name" value="HRI1_C_like"/>
    <property type="match status" value="1"/>
</dbReference>
<evidence type="ECO:0000313" key="2">
    <source>
        <dbReference type="Proteomes" id="UP001147782"/>
    </source>
</evidence>
<gene>
    <name evidence="1" type="ORF">N7496_009594</name>
</gene>